<dbReference type="SUPFAM" id="SSF53474">
    <property type="entry name" value="alpha/beta-Hydrolases"/>
    <property type="match status" value="1"/>
</dbReference>
<dbReference type="InterPro" id="IPR029058">
    <property type="entry name" value="AB_hydrolase_fold"/>
</dbReference>
<feature type="domain" description="AB hydrolase-1" evidence="1">
    <location>
        <begin position="49"/>
        <end position="309"/>
    </location>
</feature>
<organism evidence="2 3">
    <name type="scientific">Syncephalastrum racemosum</name>
    <name type="common">Filamentous fungus</name>
    <dbReference type="NCBI Taxonomy" id="13706"/>
    <lineage>
        <taxon>Eukaryota</taxon>
        <taxon>Fungi</taxon>
        <taxon>Fungi incertae sedis</taxon>
        <taxon>Mucoromycota</taxon>
        <taxon>Mucoromycotina</taxon>
        <taxon>Mucoromycetes</taxon>
        <taxon>Mucorales</taxon>
        <taxon>Syncephalastraceae</taxon>
        <taxon>Syncephalastrum</taxon>
    </lineage>
</organism>
<dbReference type="GO" id="GO:0016787">
    <property type="term" value="F:hydrolase activity"/>
    <property type="evidence" value="ECO:0007669"/>
    <property type="project" value="UniProtKB-KW"/>
</dbReference>
<evidence type="ECO:0000313" key="2">
    <source>
        <dbReference type="EMBL" id="ORZ00746.1"/>
    </source>
</evidence>
<reference evidence="2 3" key="1">
    <citation type="submission" date="2016-07" db="EMBL/GenBank/DDBJ databases">
        <title>Pervasive Adenine N6-methylation of Active Genes in Fungi.</title>
        <authorList>
            <consortium name="DOE Joint Genome Institute"/>
            <person name="Mondo S.J."/>
            <person name="Dannebaum R.O."/>
            <person name="Kuo R.C."/>
            <person name="Labutti K."/>
            <person name="Haridas S."/>
            <person name="Kuo A."/>
            <person name="Salamov A."/>
            <person name="Ahrendt S.R."/>
            <person name="Lipzen A."/>
            <person name="Sullivan W."/>
            <person name="Andreopoulos W.B."/>
            <person name="Clum A."/>
            <person name="Lindquist E."/>
            <person name="Daum C."/>
            <person name="Ramamoorthy G.K."/>
            <person name="Gryganskyi A."/>
            <person name="Culley D."/>
            <person name="Magnuson J.K."/>
            <person name="James T.Y."/>
            <person name="O'Malley M.A."/>
            <person name="Stajich J.E."/>
            <person name="Spatafora J.W."/>
            <person name="Visel A."/>
            <person name="Grigoriev I.V."/>
        </authorList>
    </citation>
    <scope>NUCLEOTIDE SEQUENCE [LARGE SCALE GENOMIC DNA]</scope>
    <source>
        <strain evidence="2 3">NRRL 2496</strain>
    </source>
</reference>
<dbReference type="InParanoid" id="A0A1X2HPD4"/>
<evidence type="ECO:0000259" key="1">
    <source>
        <dbReference type="Pfam" id="PF12697"/>
    </source>
</evidence>
<sequence length="330" mass="37899">MVHLEAAYKTVIPVSPATEGYNTERLAVERYEFPAPKPAQTKTAFLWTHSNGFHKETLHPLMHRFIRQLRQLSQYDHTDIHFVSFDARNHGDSALLNEGKHIPYFSWFDQSFDTRQVIKEMRLKEDYDTLIGVGHSFGATSMINLEFFYPKTFDGLCMLEPVIRDEVLDVEIRNEFPPIKFTDKRRDTWDSREACFKALAPRPFWRDLHPEVLENYVKFALYDTPDGKVKLKCPKEEERDVYKVGFVPSINAFASLRAVSIPVRFVLAHGSVFTDPTIGGLLREQSPRVSVDMVDGTHMVPGEKPDDIVPSIVALTNDVNTEKNRKAAKL</sequence>
<gene>
    <name evidence="2" type="ORF">BCR43DRAFT_452878</name>
</gene>
<dbReference type="Gene3D" id="3.40.50.1820">
    <property type="entry name" value="alpha/beta hydrolase"/>
    <property type="match status" value="1"/>
</dbReference>
<dbReference type="OMA" id="LIIVEPM"/>
<proteinExistence type="predicted"/>
<name>A0A1X2HPD4_SYNRA</name>
<dbReference type="OrthoDB" id="94039at2759"/>
<comment type="caution">
    <text evidence="2">The sequence shown here is derived from an EMBL/GenBank/DDBJ whole genome shotgun (WGS) entry which is preliminary data.</text>
</comment>
<keyword evidence="3" id="KW-1185">Reference proteome</keyword>
<accession>A0A1X2HPD4</accession>
<evidence type="ECO:0000313" key="3">
    <source>
        <dbReference type="Proteomes" id="UP000242180"/>
    </source>
</evidence>
<dbReference type="Pfam" id="PF12697">
    <property type="entry name" value="Abhydrolase_6"/>
    <property type="match status" value="1"/>
</dbReference>
<dbReference type="STRING" id="13706.A0A1X2HPD4"/>
<protein>
    <submittedName>
        <fullName evidence="2">Alpha/Beta hydrolase protein</fullName>
    </submittedName>
</protein>
<dbReference type="EMBL" id="MCGN01000002">
    <property type="protein sequence ID" value="ORZ00746.1"/>
    <property type="molecule type" value="Genomic_DNA"/>
</dbReference>
<keyword evidence="2" id="KW-0378">Hydrolase</keyword>
<dbReference type="AlphaFoldDB" id="A0A1X2HPD4"/>
<dbReference type="InterPro" id="IPR000073">
    <property type="entry name" value="AB_hydrolase_1"/>
</dbReference>
<dbReference type="Proteomes" id="UP000242180">
    <property type="component" value="Unassembled WGS sequence"/>
</dbReference>